<dbReference type="OrthoDB" id="905020at2"/>
<sequence length="603" mass="69223">MNSKESIRKKILSYADLIWGSKKIEQFDIVIRLLVEELTNELYLIQNSIHNIDKILLERLAERLIPKQYLSVRPAHTILQLKTNQPILTLNEQVPFYLNNVPEELKNKAISTVSFHPVTEVKLFNIHTDNYFHYPNLYSVDNSGKKKVKSIAQQSVDSNSIWLALDINKQISDLEGLSFYIEFPELSEIHDYYQVMSYTELIVNGNNIKLKQGYPTNLDIEDNDNECNVLSFYEKNYLTIAENLSTETLRAEKLPQALKDIFDKDETAELTPKYWVQLKFHHYILPEDLSRITIILNTFPVLNKRMHNTKVTEYFLYGTTSLYAGKGEKLLEIDSVTDSDNANYEPHILDEHKVPGTYHIEPVTQTHIQGLDVMDYMEQIMDLAHSERVAFPTIDTDKVARTIQSIAKLGTNSGSKIETNEKKKHTTEVGKILLSPHDNVIHVNIQYLSTLGNLINGLPRSEQFAPQMTDQTVDAVGISLTEICGGKEFSDIDSLLAVNMYILTSNDRLVTEDNVASFCEIELDKSISKVEVVDTVKHSPRPREGMISTIEIRLYPSMRFPELLQQKGLLRDLLVRLKKRSPEHYDYTIKVMPVQKTVETMIV</sequence>
<dbReference type="RefSeq" id="WP_110310728.1">
    <property type="nucleotide sequence ID" value="NZ_QICL01000012.1"/>
</dbReference>
<organism evidence="1 2">
    <name type="scientific">Dysgonomonas alginatilytica</name>
    <dbReference type="NCBI Taxonomy" id="1605892"/>
    <lineage>
        <taxon>Bacteria</taxon>
        <taxon>Pseudomonadati</taxon>
        <taxon>Bacteroidota</taxon>
        <taxon>Bacteroidia</taxon>
        <taxon>Bacteroidales</taxon>
        <taxon>Dysgonomonadaceae</taxon>
        <taxon>Dysgonomonas</taxon>
    </lineage>
</organism>
<proteinExistence type="predicted"/>
<reference evidence="1 2" key="1">
    <citation type="submission" date="2018-03" db="EMBL/GenBank/DDBJ databases">
        <title>Genomic Encyclopedia of Archaeal and Bacterial Type Strains, Phase II (KMG-II): from individual species to whole genera.</title>
        <authorList>
            <person name="Goeker M."/>
        </authorList>
    </citation>
    <scope>NUCLEOTIDE SEQUENCE [LARGE SCALE GENOMIC DNA]</scope>
    <source>
        <strain evidence="1 2">DSM 100214</strain>
    </source>
</reference>
<dbReference type="Proteomes" id="UP000247973">
    <property type="component" value="Unassembled WGS sequence"/>
</dbReference>
<accession>A0A2V3PQQ1</accession>
<dbReference type="AlphaFoldDB" id="A0A2V3PQQ1"/>
<comment type="caution">
    <text evidence="1">The sequence shown here is derived from an EMBL/GenBank/DDBJ whole genome shotgun (WGS) entry which is preliminary data.</text>
</comment>
<evidence type="ECO:0000313" key="2">
    <source>
        <dbReference type="Proteomes" id="UP000247973"/>
    </source>
</evidence>
<dbReference type="EMBL" id="QICL01000012">
    <property type="protein sequence ID" value="PXV63756.1"/>
    <property type="molecule type" value="Genomic_DNA"/>
</dbReference>
<name>A0A2V3PQQ1_9BACT</name>
<keyword evidence="2" id="KW-1185">Reference proteome</keyword>
<protein>
    <submittedName>
        <fullName evidence="1">Uncharacterized protein</fullName>
    </submittedName>
</protein>
<evidence type="ECO:0000313" key="1">
    <source>
        <dbReference type="EMBL" id="PXV63756.1"/>
    </source>
</evidence>
<gene>
    <name evidence="1" type="ORF">CLV62_1125</name>
</gene>